<reference evidence="2 3" key="1">
    <citation type="journal article" date="2018" name="Mol. Plant">
        <title>The genome of Artemisia annua provides insight into the evolution of Asteraceae family and artemisinin biosynthesis.</title>
        <authorList>
            <person name="Shen Q."/>
            <person name="Zhang L."/>
            <person name="Liao Z."/>
            <person name="Wang S."/>
            <person name="Yan T."/>
            <person name="Shi P."/>
            <person name="Liu M."/>
            <person name="Fu X."/>
            <person name="Pan Q."/>
            <person name="Wang Y."/>
            <person name="Lv Z."/>
            <person name="Lu X."/>
            <person name="Zhang F."/>
            <person name="Jiang W."/>
            <person name="Ma Y."/>
            <person name="Chen M."/>
            <person name="Hao X."/>
            <person name="Li L."/>
            <person name="Tang Y."/>
            <person name="Lv G."/>
            <person name="Zhou Y."/>
            <person name="Sun X."/>
            <person name="Brodelius P.E."/>
            <person name="Rose J.K.C."/>
            <person name="Tang K."/>
        </authorList>
    </citation>
    <scope>NUCLEOTIDE SEQUENCE [LARGE SCALE GENOMIC DNA]</scope>
    <source>
        <strain evidence="3">cv. Huhao1</strain>
        <tissue evidence="2">Leaf</tissue>
    </source>
</reference>
<evidence type="ECO:0000256" key="1">
    <source>
        <dbReference type="SAM" id="Phobius"/>
    </source>
</evidence>
<keyword evidence="1" id="KW-0472">Membrane</keyword>
<keyword evidence="2" id="KW-0808">Transferase</keyword>
<dbReference type="Proteomes" id="UP000245207">
    <property type="component" value="Unassembled WGS sequence"/>
</dbReference>
<comment type="caution">
    <text evidence="2">The sequence shown here is derived from an EMBL/GenBank/DDBJ whole genome shotgun (WGS) entry which is preliminary data.</text>
</comment>
<dbReference type="GO" id="GO:0003964">
    <property type="term" value="F:RNA-directed DNA polymerase activity"/>
    <property type="evidence" value="ECO:0007669"/>
    <property type="project" value="UniProtKB-KW"/>
</dbReference>
<evidence type="ECO:0000313" key="3">
    <source>
        <dbReference type="Proteomes" id="UP000245207"/>
    </source>
</evidence>
<keyword evidence="1" id="KW-1133">Transmembrane helix</keyword>
<accession>A0A2U1M9C3</accession>
<keyword evidence="3" id="KW-1185">Reference proteome</keyword>
<feature type="transmembrane region" description="Helical" evidence="1">
    <location>
        <begin position="89"/>
        <end position="111"/>
    </location>
</feature>
<dbReference type="OrthoDB" id="1740865at2759"/>
<sequence length="177" mass="20061">MAWIACKKVCSSSNCGGLGFGSLQASNLAMLAKWSWRFHIDDNTLWKKVINSILLEYEDCIESIELCVHRCIQSNPFIPYLHALYKESLLVMFFSYIGLGDIGLLGIKWVVTSTVDMGLKVSLSLLRMLTTRQRYEMVCMDLYDGWSNNGDDGVNEPLQVLGCYKSMEEAKCLQNLH</sequence>
<dbReference type="AlphaFoldDB" id="A0A2U1M9C3"/>
<evidence type="ECO:0000313" key="2">
    <source>
        <dbReference type="EMBL" id="PWA57848.1"/>
    </source>
</evidence>
<dbReference type="EMBL" id="PKPP01006050">
    <property type="protein sequence ID" value="PWA57848.1"/>
    <property type="molecule type" value="Genomic_DNA"/>
</dbReference>
<keyword evidence="1" id="KW-0812">Transmembrane</keyword>
<proteinExistence type="predicted"/>
<keyword evidence="2" id="KW-0548">Nucleotidyltransferase</keyword>
<name>A0A2U1M9C3_ARTAN</name>
<keyword evidence="2" id="KW-0695">RNA-directed DNA polymerase</keyword>
<gene>
    <name evidence="2" type="ORF">CTI12_AA405430</name>
</gene>
<protein>
    <submittedName>
        <fullName evidence="2">RNA-directed DNA polymerase, eukaryota, Reverse transcriptase zinc-binding domain protein</fullName>
    </submittedName>
</protein>
<organism evidence="2 3">
    <name type="scientific">Artemisia annua</name>
    <name type="common">Sweet wormwood</name>
    <dbReference type="NCBI Taxonomy" id="35608"/>
    <lineage>
        <taxon>Eukaryota</taxon>
        <taxon>Viridiplantae</taxon>
        <taxon>Streptophyta</taxon>
        <taxon>Embryophyta</taxon>
        <taxon>Tracheophyta</taxon>
        <taxon>Spermatophyta</taxon>
        <taxon>Magnoliopsida</taxon>
        <taxon>eudicotyledons</taxon>
        <taxon>Gunneridae</taxon>
        <taxon>Pentapetalae</taxon>
        <taxon>asterids</taxon>
        <taxon>campanulids</taxon>
        <taxon>Asterales</taxon>
        <taxon>Asteraceae</taxon>
        <taxon>Asteroideae</taxon>
        <taxon>Anthemideae</taxon>
        <taxon>Artemisiinae</taxon>
        <taxon>Artemisia</taxon>
    </lineage>
</organism>